<evidence type="ECO:0000256" key="4">
    <source>
        <dbReference type="ARBA" id="ARBA00023254"/>
    </source>
</evidence>
<dbReference type="SUPFAM" id="SSF57850">
    <property type="entry name" value="RING/U-box"/>
    <property type="match status" value="1"/>
</dbReference>
<keyword evidence="2 5" id="KW-0863">Zinc-finger</keyword>
<dbReference type="GO" id="GO:0016925">
    <property type="term" value="P:protein sumoylation"/>
    <property type="evidence" value="ECO:0007669"/>
    <property type="project" value="TreeGrafter"/>
</dbReference>
<feature type="region of interest" description="Disordered" evidence="7">
    <location>
        <begin position="214"/>
        <end position="237"/>
    </location>
</feature>
<proteinExistence type="predicted"/>
<evidence type="ECO:0000259" key="8">
    <source>
        <dbReference type="PROSITE" id="PS50089"/>
    </source>
</evidence>
<dbReference type="GO" id="GO:0008270">
    <property type="term" value="F:zinc ion binding"/>
    <property type="evidence" value="ECO:0007669"/>
    <property type="project" value="UniProtKB-KW"/>
</dbReference>
<keyword evidence="1" id="KW-0479">Metal-binding</keyword>
<reference evidence="9 10" key="1">
    <citation type="submission" date="2023-10" db="EMBL/GenBank/DDBJ databases">
        <title>Genomes of two closely related lineages of the louse Polyplax serrata with different host specificities.</title>
        <authorList>
            <person name="Martinu J."/>
            <person name="Tarabai H."/>
            <person name="Stefka J."/>
            <person name="Hypsa V."/>
        </authorList>
    </citation>
    <scope>NUCLEOTIDE SEQUENCE [LARGE SCALE GENOMIC DNA]</scope>
    <source>
        <strain evidence="9">HR10_N</strain>
    </source>
</reference>
<dbReference type="PROSITE" id="PS50089">
    <property type="entry name" value="ZF_RING_2"/>
    <property type="match status" value="1"/>
</dbReference>
<dbReference type="EMBL" id="JAWJWE010000010">
    <property type="protein sequence ID" value="KAK6630637.1"/>
    <property type="molecule type" value="Genomic_DNA"/>
</dbReference>
<dbReference type="GO" id="GO:0007131">
    <property type="term" value="P:reciprocal meiotic recombination"/>
    <property type="evidence" value="ECO:0007669"/>
    <property type="project" value="InterPro"/>
</dbReference>
<feature type="coiled-coil region" evidence="6">
    <location>
        <begin position="95"/>
        <end position="143"/>
    </location>
</feature>
<evidence type="ECO:0000256" key="6">
    <source>
        <dbReference type="SAM" id="Coils"/>
    </source>
</evidence>
<dbReference type="Pfam" id="PF14634">
    <property type="entry name" value="zf-RING_5"/>
    <property type="match status" value="1"/>
</dbReference>
<dbReference type="GO" id="GO:0019789">
    <property type="term" value="F:SUMO transferase activity"/>
    <property type="evidence" value="ECO:0007669"/>
    <property type="project" value="InterPro"/>
</dbReference>
<dbReference type="PROSITE" id="PS00518">
    <property type="entry name" value="ZF_RING_1"/>
    <property type="match status" value="1"/>
</dbReference>
<dbReference type="GO" id="GO:0007129">
    <property type="term" value="P:homologous chromosome pairing at meiosis"/>
    <property type="evidence" value="ECO:0007669"/>
    <property type="project" value="TreeGrafter"/>
</dbReference>
<evidence type="ECO:0000256" key="5">
    <source>
        <dbReference type="PROSITE-ProRule" id="PRU00175"/>
    </source>
</evidence>
<dbReference type="InterPro" id="IPR017907">
    <property type="entry name" value="Znf_RING_CS"/>
</dbReference>
<keyword evidence="6" id="KW-0175">Coiled coil</keyword>
<name>A0AAN8PGV2_POLSC</name>
<dbReference type="AlphaFoldDB" id="A0AAN8PGV2"/>
<dbReference type="PANTHER" id="PTHR22663">
    <property type="entry name" value="RING FINGER PROTEIN NARYA-RELATED"/>
    <property type="match status" value="1"/>
</dbReference>
<evidence type="ECO:0000256" key="7">
    <source>
        <dbReference type="SAM" id="MobiDB-lite"/>
    </source>
</evidence>
<dbReference type="GO" id="GO:0000795">
    <property type="term" value="C:synaptonemal complex"/>
    <property type="evidence" value="ECO:0007669"/>
    <property type="project" value="InterPro"/>
</dbReference>
<accession>A0AAN8PGV2</accession>
<evidence type="ECO:0000313" key="10">
    <source>
        <dbReference type="Proteomes" id="UP001372834"/>
    </source>
</evidence>
<keyword evidence="4" id="KW-0469">Meiosis</keyword>
<dbReference type="Proteomes" id="UP001372834">
    <property type="component" value="Unassembled WGS sequence"/>
</dbReference>
<protein>
    <recommendedName>
        <fullName evidence="8">RING-type domain-containing protein</fullName>
    </recommendedName>
</protein>
<feature type="domain" description="RING-type" evidence="8">
    <location>
        <begin position="6"/>
        <end position="47"/>
    </location>
</feature>
<dbReference type="InterPro" id="IPR042123">
    <property type="entry name" value="Zip3/RNF212-like"/>
</dbReference>
<keyword evidence="3" id="KW-0862">Zinc</keyword>
<dbReference type="InterPro" id="IPR013083">
    <property type="entry name" value="Znf_RING/FYVE/PHD"/>
</dbReference>
<evidence type="ECO:0000256" key="3">
    <source>
        <dbReference type="ARBA" id="ARBA00022833"/>
    </source>
</evidence>
<evidence type="ECO:0000313" key="9">
    <source>
        <dbReference type="EMBL" id="KAK6630637.1"/>
    </source>
</evidence>
<dbReference type="InterPro" id="IPR001841">
    <property type="entry name" value="Znf_RING"/>
</dbReference>
<dbReference type="Gene3D" id="3.30.40.10">
    <property type="entry name" value="Zinc/RING finger domain, C3HC4 (zinc finger)"/>
    <property type="match status" value="1"/>
</dbReference>
<evidence type="ECO:0000256" key="2">
    <source>
        <dbReference type="ARBA" id="ARBA00022771"/>
    </source>
</evidence>
<evidence type="ECO:0000256" key="1">
    <source>
        <dbReference type="ARBA" id="ARBA00022723"/>
    </source>
</evidence>
<dbReference type="PANTHER" id="PTHR22663:SF17">
    <property type="entry name" value="RING FINGER PROTEIN NARYA-RELATED"/>
    <property type="match status" value="1"/>
</dbReference>
<gene>
    <name evidence="9" type="ORF">RUM43_014622</name>
</gene>
<organism evidence="9 10">
    <name type="scientific">Polyplax serrata</name>
    <name type="common">Common mouse louse</name>
    <dbReference type="NCBI Taxonomy" id="468196"/>
    <lineage>
        <taxon>Eukaryota</taxon>
        <taxon>Metazoa</taxon>
        <taxon>Ecdysozoa</taxon>
        <taxon>Arthropoda</taxon>
        <taxon>Hexapoda</taxon>
        <taxon>Insecta</taxon>
        <taxon>Pterygota</taxon>
        <taxon>Neoptera</taxon>
        <taxon>Paraneoptera</taxon>
        <taxon>Psocodea</taxon>
        <taxon>Troctomorpha</taxon>
        <taxon>Phthiraptera</taxon>
        <taxon>Anoplura</taxon>
        <taxon>Polyplacidae</taxon>
        <taxon>Polyplax</taxon>
    </lineage>
</organism>
<comment type="caution">
    <text evidence="9">The sequence shown here is derived from an EMBL/GenBank/DDBJ whole genome shotgun (WGS) entry which is preliminary data.</text>
</comment>
<sequence length="237" mass="28035">MDWVHCNHCYVQPGDVEMKKFYITNCGHTYCNECLQMNKSKECRVCHIKYTTIPLTSDMNSEVEIYFHDPVKNLRKIIKILEFQQGHRIRLASFNRDKMRAYKSMKKENHNLKEELDLFKEENMKLRNEMKILKDEVLQYKKKCEFPGSSDQAISSQSITTPRMHSYAQFLAKEVQRTTPRIASKNLYVNNDRLDENFNSTTKTPSSDFFILSDSKSSGRDRRFTTPDIPRFPDGYR</sequence>